<dbReference type="AlphaFoldDB" id="A0A9P8CJA5"/>
<name>A0A9P8CJA5_9HELO</name>
<accession>A0A9P8CJA5</accession>
<dbReference type="Proteomes" id="UP000887226">
    <property type="component" value="Unassembled WGS sequence"/>
</dbReference>
<organism evidence="1 2">
    <name type="scientific">Calycina marina</name>
    <dbReference type="NCBI Taxonomy" id="1763456"/>
    <lineage>
        <taxon>Eukaryota</taxon>
        <taxon>Fungi</taxon>
        <taxon>Dikarya</taxon>
        <taxon>Ascomycota</taxon>
        <taxon>Pezizomycotina</taxon>
        <taxon>Leotiomycetes</taxon>
        <taxon>Helotiales</taxon>
        <taxon>Pezizellaceae</taxon>
        <taxon>Calycina</taxon>
    </lineage>
</organism>
<protein>
    <submittedName>
        <fullName evidence="1">Uncharacterized protein</fullName>
    </submittedName>
</protein>
<sequence length="164" mass="18396">MTLRKLRKLRKLFKPSYTFHPFQALHGASKLSKRTSRTSLPANSDPTLFGVYVSFLRLIVIISTLQRSYLACSCYMGTYILPIVTPQHRYHHNYHLFQRGTIPTSLLSGSVVSVSLLSSSSSLVPYRPSPLASSHTLQRSIFFHRSAFKPPLVPRGPAVVSHGQ</sequence>
<evidence type="ECO:0000313" key="1">
    <source>
        <dbReference type="EMBL" id="KAG9248787.1"/>
    </source>
</evidence>
<gene>
    <name evidence="1" type="ORF">BJ878DRAFT_287239</name>
</gene>
<comment type="caution">
    <text evidence="1">The sequence shown here is derived from an EMBL/GenBank/DDBJ whole genome shotgun (WGS) entry which is preliminary data.</text>
</comment>
<dbReference type="EMBL" id="MU253743">
    <property type="protein sequence ID" value="KAG9248787.1"/>
    <property type="molecule type" value="Genomic_DNA"/>
</dbReference>
<proteinExistence type="predicted"/>
<evidence type="ECO:0000313" key="2">
    <source>
        <dbReference type="Proteomes" id="UP000887226"/>
    </source>
</evidence>
<keyword evidence="2" id="KW-1185">Reference proteome</keyword>
<reference evidence="1" key="1">
    <citation type="journal article" date="2021" name="IMA Fungus">
        <title>Genomic characterization of three marine fungi, including Emericellopsis atlantica sp. nov. with signatures of a generalist lifestyle and marine biomass degradation.</title>
        <authorList>
            <person name="Hagestad O.C."/>
            <person name="Hou L."/>
            <person name="Andersen J.H."/>
            <person name="Hansen E.H."/>
            <person name="Altermark B."/>
            <person name="Li C."/>
            <person name="Kuhnert E."/>
            <person name="Cox R.J."/>
            <person name="Crous P.W."/>
            <person name="Spatafora J.W."/>
            <person name="Lail K."/>
            <person name="Amirebrahimi M."/>
            <person name="Lipzen A."/>
            <person name="Pangilinan J."/>
            <person name="Andreopoulos W."/>
            <person name="Hayes R.D."/>
            <person name="Ng V."/>
            <person name="Grigoriev I.V."/>
            <person name="Jackson S.A."/>
            <person name="Sutton T.D.S."/>
            <person name="Dobson A.D.W."/>
            <person name="Rama T."/>
        </authorList>
    </citation>
    <scope>NUCLEOTIDE SEQUENCE</scope>
    <source>
        <strain evidence="1">TRa3180A</strain>
    </source>
</reference>